<dbReference type="GO" id="GO:0016887">
    <property type="term" value="F:ATP hydrolysis activity"/>
    <property type="evidence" value="ECO:0007669"/>
    <property type="project" value="InterPro"/>
</dbReference>
<dbReference type="Gene3D" id="3.40.50.300">
    <property type="entry name" value="P-loop containing nucleotide triphosphate hydrolases"/>
    <property type="match status" value="1"/>
</dbReference>
<accession>A0A2P6FDL5</accession>
<keyword evidence="5" id="KW-0378">Hydrolase</keyword>
<dbReference type="InterPro" id="IPR003593">
    <property type="entry name" value="AAA+_ATPase"/>
</dbReference>
<name>A0A2P6FDL5_9MOLU</name>
<sequence length="344" mass="39692">MNNNALVVSEVAISSRNFTKKFKNSVVGPFNFNVGRGKLHAILGASGSGKTVFIKSLIGGLKGFKGDISIFGKKATKVGMKKMIGYVPEFITFPENISSYNFLKYMGKTNGLRGRYLRERIECLMKSLEIWEHRDKDVNSFSSGMKKRVMIIQGIIHDPEILILDEPEAGLDINNRKKIIFYLKQLTLRGKTVFFSSHLLDEIKEYIDEFTMVMNGTQIYSGQLAAFNIKNSYYLVTNNPQAMMRYFNSNRVPNWYDKTNNYLNFVLNSPLHLYYVTQYALKKRIKIVKISEVEFSFDFLLQKLNITLPPNMTTNRKLRKKSNQKSQKFFTRSWGRSWTGGYGR</sequence>
<dbReference type="Pfam" id="PF00005">
    <property type="entry name" value="ABC_tran"/>
    <property type="match status" value="1"/>
</dbReference>
<evidence type="ECO:0000256" key="1">
    <source>
        <dbReference type="ARBA" id="ARBA00022448"/>
    </source>
</evidence>
<dbReference type="InterPro" id="IPR017871">
    <property type="entry name" value="ABC_transporter-like_CS"/>
</dbReference>
<organism evidence="5 6">
    <name type="scientific">Spiroplasma poulsonii</name>
    <dbReference type="NCBI Taxonomy" id="2138"/>
    <lineage>
        <taxon>Bacteria</taxon>
        <taxon>Bacillati</taxon>
        <taxon>Mycoplasmatota</taxon>
        <taxon>Mollicutes</taxon>
        <taxon>Entomoplasmatales</taxon>
        <taxon>Spiroplasmataceae</taxon>
        <taxon>Spiroplasma</taxon>
    </lineage>
</organism>
<gene>
    <name evidence="5" type="primary">yxlF</name>
    <name evidence="5" type="ORF">SMSRO_SF012970</name>
</gene>
<dbReference type="STRING" id="2138.SMSRO_v1c12220"/>
<keyword evidence="2" id="KW-0547">Nucleotide-binding</keyword>
<dbReference type="PANTHER" id="PTHR42939:SF1">
    <property type="entry name" value="ABC TRANSPORTER ATP-BINDING PROTEIN ALBC-RELATED"/>
    <property type="match status" value="1"/>
</dbReference>
<dbReference type="EC" id="3.6.3.-" evidence="5"/>
<dbReference type="CDD" id="cd03230">
    <property type="entry name" value="ABC_DR_subfamily_A"/>
    <property type="match status" value="1"/>
</dbReference>
<dbReference type="InterPro" id="IPR027417">
    <property type="entry name" value="P-loop_NTPase"/>
</dbReference>
<evidence type="ECO:0000313" key="6">
    <source>
        <dbReference type="Proteomes" id="UP000031565"/>
    </source>
</evidence>
<reference evidence="5 6" key="1">
    <citation type="journal article" date="2015" name="MBio">
        <title>Genome sequence of the Drosophila melanogaster male-killing Spiroplasma strain MSRO endosymbiont.</title>
        <authorList>
            <person name="Paredes J.C."/>
            <person name="Herren J.K."/>
            <person name="Schupfer F."/>
            <person name="Marin R."/>
            <person name="Claverol S."/>
            <person name="Kuo C.H."/>
            <person name="Lemaitre B."/>
            <person name="Beven L."/>
        </authorList>
    </citation>
    <scope>NUCLEOTIDE SEQUENCE [LARGE SCALE GENOMIC DNA]</scope>
    <source>
        <strain evidence="5 6">MSRO</strain>
    </source>
</reference>
<evidence type="ECO:0000256" key="3">
    <source>
        <dbReference type="ARBA" id="ARBA00022840"/>
    </source>
</evidence>
<dbReference type="PANTHER" id="PTHR42939">
    <property type="entry name" value="ABC TRANSPORTER ATP-BINDING PROTEIN ALBC-RELATED"/>
    <property type="match status" value="1"/>
</dbReference>
<dbReference type="PROSITE" id="PS50893">
    <property type="entry name" value="ABC_TRANSPORTER_2"/>
    <property type="match status" value="1"/>
</dbReference>
<feature type="domain" description="ABC transporter" evidence="4">
    <location>
        <begin position="11"/>
        <end position="240"/>
    </location>
</feature>
<keyword evidence="1" id="KW-0813">Transport</keyword>
<dbReference type="GO" id="GO:0005524">
    <property type="term" value="F:ATP binding"/>
    <property type="evidence" value="ECO:0007669"/>
    <property type="project" value="UniProtKB-KW"/>
</dbReference>
<protein>
    <submittedName>
        <fullName evidence="5">Putative ABC transporter ATP-binding protein YxlF</fullName>
        <ecNumber evidence="5">3.6.3.-</ecNumber>
    </submittedName>
</protein>
<dbReference type="InterPro" id="IPR051782">
    <property type="entry name" value="ABC_Transporter_VariousFunc"/>
</dbReference>
<dbReference type="PROSITE" id="PS00211">
    <property type="entry name" value="ABC_TRANSPORTER_1"/>
    <property type="match status" value="1"/>
</dbReference>
<dbReference type="InterPro" id="IPR003439">
    <property type="entry name" value="ABC_transporter-like_ATP-bd"/>
</dbReference>
<dbReference type="SMART" id="SM00382">
    <property type="entry name" value="AAA"/>
    <property type="match status" value="1"/>
</dbReference>
<keyword evidence="6" id="KW-1185">Reference proteome</keyword>
<dbReference type="RefSeq" id="WP_052443501.1">
    <property type="nucleotide sequence ID" value="NZ_CM020866.1"/>
</dbReference>
<evidence type="ECO:0000256" key="2">
    <source>
        <dbReference type="ARBA" id="ARBA00022741"/>
    </source>
</evidence>
<dbReference type="EMBL" id="JTLV02000001">
    <property type="protein sequence ID" value="PQM31464.1"/>
    <property type="molecule type" value="Genomic_DNA"/>
</dbReference>
<keyword evidence="3 5" id="KW-0067">ATP-binding</keyword>
<evidence type="ECO:0000259" key="4">
    <source>
        <dbReference type="PROSITE" id="PS50893"/>
    </source>
</evidence>
<dbReference type="Proteomes" id="UP000031565">
    <property type="component" value="Unassembled WGS sequence"/>
</dbReference>
<dbReference type="AlphaFoldDB" id="A0A2P6FDL5"/>
<dbReference type="SUPFAM" id="SSF52540">
    <property type="entry name" value="P-loop containing nucleoside triphosphate hydrolases"/>
    <property type="match status" value="1"/>
</dbReference>
<comment type="caution">
    <text evidence="5">The sequence shown here is derived from an EMBL/GenBank/DDBJ whole genome shotgun (WGS) entry which is preliminary data.</text>
</comment>
<proteinExistence type="predicted"/>
<evidence type="ECO:0000313" key="5">
    <source>
        <dbReference type="EMBL" id="PQM31464.1"/>
    </source>
</evidence>